<reference evidence="1 2" key="1">
    <citation type="submission" date="2015-09" db="EMBL/GenBank/DDBJ databases">
        <title>Draft genome sequence of Alicyclobacillus ferrooxydans DSM 22381.</title>
        <authorList>
            <person name="Hemp J."/>
        </authorList>
    </citation>
    <scope>NUCLEOTIDE SEQUENCE [LARGE SCALE GENOMIC DNA]</scope>
    <source>
        <strain evidence="1 2">TC-34</strain>
    </source>
</reference>
<accession>A0A0P9EBZ9</accession>
<keyword evidence="2" id="KW-1185">Reference proteome</keyword>
<proteinExistence type="predicted"/>
<dbReference type="AlphaFoldDB" id="A0A0P9EBZ9"/>
<dbReference type="Proteomes" id="UP000050482">
    <property type="component" value="Unassembled WGS sequence"/>
</dbReference>
<name>A0A0P9EBZ9_9BACL</name>
<dbReference type="PATRIC" id="fig|471514.4.peg.1239"/>
<evidence type="ECO:0000313" key="1">
    <source>
        <dbReference type="EMBL" id="KPV39803.1"/>
    </source>
</evidence>
<sequence>MFYHLADDVKAYWEGPFATFKEARRVAEEVDGDLFPVEIWIQTGCQSVWKYSRQSAVRII</sequence>
<protein>
    <submittedName>
        <fullName evidence="1">Uncharacterized protein</fullName>
    </submittedName>
</protein>
<comment type="caution">
    <text evidence="1">The sequence shown here is derived from an EMBL/GenBank/DDBJ whole genome shotgun (WGS) entry which is preliminary data.</text>
</comment>
<evidence type="ECO:0000313" key="2">
    <source>
        <dbReference type="Proteomes" id="UP000050482"/>
    </source>
</evidence>
<dbReference type="STRING" id="471514.AN477_22150"/>
<dbReference type="EMBL" id="LJCO01000103">
    <property type="protein sequence ID" value="KPV39803.1"/>
    <property type="molecule type" value="Genomic_DNA"/>
</dbReference>
<organism evidence="1 2">
    <name type="scientific">Alicyclobacillus ferrooxydans</name>
    <dbReference type="NCBI Taxonomy" id="471514"/>
    <lineage>
        <taxon>Bacteria</taxon>
        <taxon>Bacillati</taxon>
        <taxon>Bacillota</taxon>
        <taxon>Bacilli</taxon>
        <taxon>Bacillales</taxon>
        <taxon>Alicyclobacillaceae</taxon>
        <taxon>Alicyclobacillus</taxon>
    </lineage>
</organism>
<gene>
    <name evidence="1" type="ORF">AN477_22150</name>
</gene>